<evidence type="ECO:0000256" key="6">
    <source>
        <dbReference type="ARBA" id="ARBA00022837"/>
    </source>
</evidence>
<comment type="similarity">
    <text evidence="2">Belongs to the fucolectin family.</text>
</comment>
<organism evidence="9 10">
    <name type="scientific">Nonomuraea montanisoli</name>
    <dbReference type="NCBI Taxonomy" id="2741721"/>
    <lineage>
        <taxon>Bacteria</taxon>
        <taxon>Bacillati</taxon>
        <taxon>Actinomycetota</taxon>
        <taxon>Actinomycetes</taxon>
        <taxon>Streptosporangiales</taxon>
        <taxon>Streptosporangiaceae</taxon>
        <taxon>Nonomuraea</taxon>
    </lineage>
</organism>
<feature type="domain" description="F5/8 type C" evidence="8">
    <location>
        <begin position="27"/>
        <end position="190"/>
    </location>
</feature>
<evidence type="ECO:0000256" key="7">
    <source>
        <dbReference type="ARBA" id="ARBA00023157"/>
    </source>
</evidence>
<evidence type="ECO:0000256" key="2">
    <source>
        <dbReference type="ARBA" id="ARBA00010147"/>
    </source>
</evidence>
<dbReference type="SMART" id="SM00607">
    <property type="entry name" value="FTP"/>
    <property type="match status" value="1"/>
</dbReference>
<reference evidence="9 10" key="1">
    <citation type="submission" date="2020-06" db="EMBL/GenBank/DDBJ databases">
        <title>Nonomuraea sp. SMC257, a novel actinomycete isolated from soil.</title>
        <authorList>
            <person name="Chanama M."/>
        </authorList>
    </citation>
    <scope>NUCLEOTIDE SEQUENCE [LARGE SCALE GENOMIC DNA]</scope>
    <source>
        <strain evidence="9 10">SMC257</strain>
    </source>
</reference>
<keyword evidence="10" id="KW-1185">Reference proteome</keyword>
<dbReference type="GO" id="GO:0042806">
    <property type="term" value="F:fucose binding"/>
    <property type="evidence" value="ECO:0007669"/>
    <property type="project" value="UniProtKB-ARBA"/>
</dbReference>
<evidence type="ECO:0000256" key="1">
    <source>
        <dbReference type="ARBA" id="ARBA00002219"/>
    </source>
</evidence>
<evidence type="ECO:0000256" key="3">
    <source>
        <dbReference type="ARBA" id="ARBA00011233"/>
    </source>
</evidence>
<gene>
    <name evidence="9" type="ORF">HTZ77_29920</name>
</gene>
<dbReference type="PANTHER" id="PTHR45713">
    <property type="entry name" value="FTP DOMAIN-CONTAINING PROTEIN"/>
    <property type="match status" value="1"/>
</dbReference>
<comment type="function">
    <text evidence="1">Acts as a defensive agent. Recognizes blood group fucosylated oligosaccharides including A, B, H and Lewis B-type antigens. Does not recognize Lewis A antigen and has low affinity for monovalent haptens.</text>
</comment>
<dbReference type="Gene3D" id="2.60.120.260">
    <property type="entry name" value="Galactose-binding domain-like"/>
    <property type="match status" value="1"/>
</dbReference>
<dbReference type="EMBL" id="JABWGN010000012">
    <property type="protein sequence ID" value="NUW35617.1"/>
    <property type="molecule type" value="Genomic_DNA"/>
</dbReference>
<accession>A0A7Y6ICB2</accession>
<dbReference type="InterPro" id="IPR008979">
    <property type="entry name" value="Galactose-bd-like_sf"/>
</dbReference>
<evidence type="ECO:0000256" key="5">
    <source>
        <dbReference type="ARBA" id="ARBA00022734"/>
    </source>
</evidence>
<dbReference type="Proteomes" id="UP000586042">
    <property type="component" value="Unassembled WGS sequence"/>
</dbReference>
<evidence type="ECO:0000313" key="9">
    <source>
        <dbReference type="EMBL" id="NUW35617.1"/>
    </source>
</evidence>
<comment type="subunit">
    <text evidence="3">Homotrimer.</text>
</comment>
<dbReference type="AlphaFoldDB" id="A0A7Y6ICB2"/>
<sequence length="190" mass="20083">MADLTFNAATAGQTLTITYVVDTSYTGTEGNITLHAATLSTDVDLAAGKTATQSSTYVTGGNAGLAVEGNTNGDFQAGSVTHTSQSPVDANPWWQVDLGSSQQVSAVKLWNRTDCCSDRLRDFHVFASDTPFTSNDPQVTKSQSGVWNTYRATAAGTTLSLPVSRSARYIRVQLVGSERPLSLAEVQVLG</sequence>
<evidence type="ECO:0000313" key="10">
    <source>
        <dbReference type="Proteomes" id="UP000586042"/>
    </source>
</evidence>
<dbReference type="GO" id="GO:0010185">
    <property type="term" value="P:regulation of cellular defense response"/>
    <property type="evidence" value="ECO:0007669"/>
    <property type="project" value="UniProtKB-ARBA"/>
</dbReference>
<dbReference type="GO" id="GO:0046872">
    <property type="term" value="F:metal ion binding"/>
    <property type="evidence" value="ECO:0007669"/>
    <property type="project" value="UniProtKB-KW"/>
</dbReference>
<keyword evidence="5" id="KW-0430">Lectin</keyword>
<dbReference type="InterPro" id="IPR051941">
    <property type="entry name" value="BG_Antigen-Binding_Lectin"/>
</dbReference>
<keyword evidence="7" id="KW-1015">Disulfide bond</keyword>
<name>A0A7Y6ICB2_9ACTN</name>
<dbReference type="InterPro" id="IPR006585">
    <property type="entry name" value="FTP1"/>
</dbReference>
<dbReference type="InterPro" id="IPR000421">
    <property type="entry name" value="FA58C"/>
</dbReference>
<dbReference type="SUPFAM" id="SSF49785">
    <property type="entry name" value="Galactose-binding domain-like"/>
    <property type="match status" value="1"/>
</dbReference>
<dbReference type="PROSITE" id="PS50022">
    <property type="entry name" value="FA58C_3"/>
    <property type="match status" value="1"/>
</dbReference>
<keyword evidence="4" id="KW-0479">Metal-binding</keyword>
<proteinExistence type="inferred from homology"/>
<evidence type="ECO:0000259" key="8">
    <source>
        <dbReference type="PROSITE" id="PS50022"/>
    </source>
</evidence>
<protein>
    <submittedName>
        <fullName evidence="9">Discoidin domain-containing protein</fullName>
    </submittedName>
</protein>
<dbReference type="PANTHER" id="PTHR45713:SF6">
    <property type="entry name" value="F5_8 TYPE C DOMAIN-CONTAINING PROTEIN"/>
    <property type="match status" value="1"/>
</dbReference>
<keyword evidence="6" id="KW-0106">Calcium</keyword>
<comment type="caution">
    <text evidence="9">The sequence shown here is derived from an EMBL/GenBank/DDBJ whole genome shotgun (WGS) entry which is preliminary data.</text>
</comment>
<dbReference type="Pfam" id="PF22633">
    <property type="entry name" value="F5_F8_type_C_2"/>
    <property type="match status" value="1"/>
</dbReference>
<evidence type="ECO:0000256" key="4">
    <source>
        <dbReference type="ARBA" id="ARBA00022723"/>
    </source>
</evidence>